<keyword evidence="3" id="KW-1185">Reference proteome</keyword>
<protein>
    <submittedName>
        <fullName evidence="2">Uncharacterized protein</fullName>
    </submittedName>
</protein>
<keyword evidence="1" id="KW-0472">Membrane</keyword>
<sequence length="168" mass="19523">MNWLSEFISVSTFWTILLIVHGLISVALLGALTHQMMALLGPVKTHPNERSFFDEFRAVKAAKYAKAICFLWIISFVLGGWIYTEYRINVRIPIEQQEFYKTLGAFEFKEHLVVLGLAMLPIYHFAWKHYQHAEYAQLRKYTTIFLALVCWYAFLVGHIVNNVRGYGA</sequence>
<name>A0A1W1YG69_9BURK</name>
<feature type="transmembrane region" description="Helical" evidence="1">
    <location>
        <begin position="12"/>
        <end position="32"/>
    </location>
</feature>
<evidence type="ECO:0000256" key="1">
    <source>
        <dbReference type="SAM" id="Phobius"/>
    </source>
</evidence>
<reference evidence="2 3" key="1">
    <citation type="submission" date="2017-04" db="EMBL/GenBank/DDBJ databases">
        <authorList>
            <person name="Afonso C.L."/>
            <person name="Miller P.J."/>
            <person name="Scott M.A."/>
            <person name="Spackman E."/>
            <person name="Goraichik I."/>
            <person name="Dimitrov K.M."/>
            <person name="Suarez D.L."/>
            <person name="Swayne D.E."/>
        </authorList>
    </citation>
    <scope>NUCLEOTIDE SEQUENCE [LARGE SCALE GENOMIC DNA]</scope>
    <source>
        <strain evidence="2 3">VK13</strain>
    </source>
</reference>
<dbReference type="STRING" id="1938817.SAMN06296008_10340"/>
<dbReference type="EMBL" id="FWXJ01000003">
    <property type="protein sequence ID" value="SMC35119.1"/>
    <property type="molecule type" value="Genomic_DNA"/>
</dbReference>
<gene>
    <name evidence="2" type="ORF">SAMN06296008_10340</name>
</gene>
<evidence type="ECO:0000313" key="3">
    <source>
        <dbReference type="Proteomes" id="UP000192708"/>
    </source>
</evidence>
<keyword evidence="1" id="KW-1133">Transmembrane helix</keyword>
<organism evidence="2 3">
    <name type="scientific">Polynucleobacter kasalickyi</name>
    <dbReference type="NCBI Taxonomy" id="1938817"/>
    <lineage>
        <taxon>Bacteria</taxon>
        <taxon>Pseudomonadati</taxon>
        <taxon>Pseudomonadota</taxon>
        <taxon>Betaproteobacteria</taxon>
        <taxon>Burkholderiales</taxon>
        <taxon>Burkholderiaceae</taxon>
        <taxon>Polynucleobacter</taxon>
    </lineage>
</organism>
<dbReference type="OrthoDB" id="8225779at2"/>
<dbReference type="Proteomes" id="UP000192708">
    <property type="component" value="Unassembled WGS sequence"/>
</dbReference>
<keyword evidence="1" id="KW-0812">Transmembrane</keyword>
<feature type="transmembrane region" description="Helical" evidence="1">
    <location>
        <begin position="142"/>
        <end position="160"/>
    </location>
</feature>
<dbReference type="RefSeq" id="WP_084282768.1">
    <property type="nucleotide sequence ID" value="NZ_FWXJ01000003.1"/>
</dbReference>
<accession>A0A1W1YG69</accession>
<feature type="transmembrane region" description="Helical" evidence="1">
    <location>
        <begin position="112"/>
        <end position="130"/>
    </location>
</feature>
<dbReference type="AlphaFoldDB" id="A0A1W1YG69"/>
<feature type="transmembrane region" description="Helical" evidence="1">
    <location>
        <begin position="64"/>
        <end position="83"/>
    </location>
</feature>
<evidence type="ECO:0000313" key="2">
    <source>
        <dbReference type="EMBL" id="SMC35119.1"/>
    </source>
</evidence>
<proteinExistence type="predicted"/>